<name>A0A5N6TJZ5_ASPAV</name>
<evidence type="ECO:0000313" key="2">
    <source>
        <dbReference type="Proteomes" id="UP000325780"/>
    </source>
</evidence>
<reference evidence="1 2" key="1">
    <citation type="submission" date="2019-04" db="EMBL/GenBank/DDBJ databases">
        <title>Friends and foes A comparative genomics study of 23 Aspergillus species from section Flavi.</title>
        <authorList>
            <consortium name="DOE Joint Genome Institute"/>
            <person name="Kjaerbolling I."/>
            <person name="Vesth T."/>
            <person name="Frisvad J.C."/>
            <person name="Nybo J.L."/>
            <person name="Theobald S."/>
            <person name="Kildgaard S."/>
            <person name="Isbrandt T."/>
            <person name="Kuo A."/>
            <person name="Sato A."/>
            <person name="Lyhne E.K."/>
            <person name="Kogle M.E."/>
            <person name="Wiebenga A."/>
            <person name="Kun R.S."/>
            <person name="Lubbers R.J."/>
            <person name="Makela M.R."/>
            <person name="Barry K."/>
            <person name="Chovatia M."/>
            <person name="Clum A."/>
            <person name="Daum C."/>
            <person name="Haridas S."/>
            <person name="He G."/>
            <person name="LaButti K."/>
            <person name="Lipzen A."/>
            <person name="Mondo S."/>
            <person name="Riley R."/>
            <person name="Salamov A."/>
            <person name="Simmons B.A."/>
            <person name="Magnuson J.K."/>
            <person name="Henrissat B."/>
            <person name="Mortensen U.H."/>
            <person name="Larsen T.O."/>
            <person name="Devries R.P."/>
            <person name="Grigoriev I.V."/>
            <person name="Machida M."/>
            <person name="Baker S.E."/>
            <person name="Andersen M.R."/>
        </authorList>
    </citation>
    <scope>NUCLEOTIDE SEQUENCE [LARGE SCALE GENOMIC DNA]</scope>
    <source>
        <strain evidence="1 2">IBT 18842</strain>
    </source>
</reference>
<dbReference type="Gene3D" id="3.30.70.1060">
    <property type="entry name" value="Dimeric alpha+beta barrel"/>
    <property type="match status" value="1"/>
</dbReference>
<sequence length="73" mass="7851">MNVCIGGMLESHPEAGQTPPFKGSVIVVRAESENAAREVLKGDVYARSGVWDLNAVQIIPFMCAVRVGDRPLP</sequence>
<dbReference type="AlphaFoldDB" id="A0A5N6TJZ5"/>
<organism evidence="1 2">
    <name type="scientific">Aspergillus avenaceus</name>
    <dbReference type="NCBI Taxonomy" id="36643"/>
    <lineage>
        <taxon>Eukaryota</taxon>
        <taxon>Fungi</taxon>
        <taxon>Dikarya</taxon>
        <taxon>Ascomycota</taxon>
        <taxon>Pezizomycotina</taxon>
        <taxon>Eurotiomycetes</taxon>
        <taxon>Eurotiomycetidae</taxon>
        <taxon>Eurotiales</taxon>
        <taxon>Aspergillaceae</taxon>
        <taxon>Aspergillus</taxon>
        <taxon>Aspergillus subgen. Circumdati</taxon>
    </lineage>
</organism>
<dbReference type="InterPro" id="IPR051807">
    <property type="entry name" value="Sec-metab_biosynth-assoc"/>
</dbReference>
<evidence type="ECO:0000313" key="1">
    <source>
        <dbReference type="EMBL" id="KAE8146688.1"/>
    </source>
</evidence>
<protein>
    <recommendedName>
        <fullName evidence="3">YCII-related domain-containing protein</fullName>
    </recommendedName>
</protein>
<dbReference type="InterPro" id="IPR011008">
    <property type="entry name" value="Dimeric_a/b-barrel"/>
</dbReference>
<dbReference type="Proteomes" id="UP000325780">
    <property type="component" value="Unassembled WGS sequence"/>
</dbReference>
<keyword evidence="2" id="KW-1185">Reference proteome</keyword>
<dbReference type="PANTHER" id="PTHR33606">
    <property type="entry name" value="PROTEIN YCII"/>
    <property type="match status" value="1"/>
</dbReference>
<dbReference type="EMBL" id="ML742247">
    <property type="protein sequence ID" value="KAE8146688.1"/>
    <property type="molecule type" value="Genomic_DNA"/>
</dbReference>
<dbReference type="OrthoDB" id="5519740at2759"/>
<dbReference type="PANTHER" id="PTHR33606:SF3">
    <property type="entry name" value="PROTEIN YCII"/>
    <property type="match status" value="1"/>
</dbReference>
<dbReference type="SUPFAM" id="SSF54909">
    <property type="entry name" value="Dimeric alpha+beta barrel"/>
    <property type="match status" value="1"/>
</dbReference>
<accession>A0A5N6TJZ5</accession>
<evidence type="ECO:0008006" key="3">
    <source>
        <dbReference type="Google" id="ProtNLM"/>
    </source>
</evidence>
<gene>
    <name evidence="1" type="ORF">BDV25DRAFT_46515</name>
</gene>
<proteinExistence type="predicted"/>